<dbReference type="GeneID" id="26634790"/>
<keyword evidence="2" id="KW-1185">Reference proteome</keyword>
<dbReference type="KEGG" id="vg:26634790"/>
<organism evidence="1 2">
    <name type="scientific">Escherichia phage slur05</name>
    <dbReference type="NCBI Taxonomy" id="1720498"/>
    <lineage>
        <taxon>Viruses</taxon>
        <taxon>Duplodnaviria</taxon>
        <taxon>Heunggongvirae</taxon>
        <taxon>Uroviricota</taxon>
        <taxon>Caudoviricetes</taxon>
        <taxon>Dhillonvirus</taxon>
        <taxon>Dhillonvirus slur05</taxon>
    </lineage>
</organism>
<evidence type="ECO:0000313" key="1">
    <source>
        <dbReference type="EMBL" id="CUL02182.1"/>
    </source>
</evidence>
<dbReference type="OrthoDB" id="20650at10239"/>
<evidence type="ECO:0000313" key="2">
    <source>
        <dbReference type="Proteomes" id="UP000204146"/>
    </source>
</evidence>
<dbReference type="EMBL" id="LN881730">
    <property type="protein sequence ID" value="CUL02182.1"/>
    <property type="molecule type" value="Genomic_DNA"/>
</dbReference>
<dbReference type="RefSeq" id="YP_009208130.1">
    <property type="nucleotide sequence ID" value="NC_028901.1"/>
</dbReference>
<protein>
    <submittedName>
        <fullName evidence="1">Uncharacterized protein</fullName>
    </submittedName>
</protein>
<name>A0A0M7QD18_9CAUD</name>
<proteinExistence type="predicted"/>
<dbReference type="Proteomes" id="UP000204146">
    <property type="component" value="Segment"/>
</dbReference>
<sequence>MKAIIWNYAMAMAAAQEAAEFAGEGAEAVERLSAAWSVVRVTQQAIACMLERRFDTMAEIQPLANAIQDYALAFARERLAYRFGIGETAVTNVARIKAQRELFAQLAK</sequence>
<reference evidence="1 2" key="1">
    <citation type="journal article" date="2015" name="Genome Announc.">
        <title>Draft Genome Sequences of 14 Escherichia coli Phages Isolated from Cattle Slurry.</title>
        <authorList>
            <person name="Smith R."/>
            <person name="O'Hara M."/>
            <person name="Hobman J.L."/>
            <person name="Millard A.D."/>
        </authorList>
    </citation>
    <scope>NUCLEOTIDE SEQUENCE [LARGE SCALE GENOMIC DNA]</scope>
</reference>
<accession>A0A0M7QD18</accession>